<dbReference type="EMBL" id="CAHIKZ030004777">
    <property type="protein sequence ID" value="CAE1315323.1"/>
    <property type="molecule type" value="Genomic_DNA"/>
</dbReference>
<name>A0A812E5V0_ACAPH</name>
<proteinExistence type="predicted"/>
<dbReference type="AlphaFoldDB" id="A0A812E5V0"/>
<evidence type="ECO:0000313" key="3">
    <source>
        <dbReference type="Proteomes" id="UP000597762"/>
    </source>
</evidence>
<accession>A0A812E5V0</accession>
<keyword evidence="3" id="KW-1185">Reference proteome</keyword>
<feature type="region of interest" description="Disordered" evidence="1">
    <location>
        <begin position="200"/>
        <end position="253"/>
    </location>
</feature>
<evidence type="ECO:0000313" key="2">
    <source>
        <dbReference type="EMBL" id="CAE1315323.1"/>
    </source>
</evidence>
<comment type="caution">
    <text evidence="2">The sequence shown here is derived from an EMBL/GenBank/DDBJ whole genome shotgun (WGS) entry which is preliminary data.</text>
</comment>
<dbReference type="OrthoDB" id="8063823at2759"/>
<gene>
    <name evidence="2" type="ORF">SPHA_66258</name>
</gene>
<protein>
    <submittedName>
        <fullName evidence="2">Uncharacterized protein</fullName>
    </submittedName>
</protein>
<dbReference type="Proteomes" id="UP000597762">
    <property type="component" value="Unassembled WGS sequence"/>
</dbReference>
<feature type="compositionally biased region" description="Basic and acidic residues" evidence="1">
    <location>
        <begin position="213"/>
        <end position="233"/>
    </location>
</feature>
<sequence length="253" mass="27989">MTDPQPGEHVQQEMTQGITEYLYGILPNTPDSVVRDKAKQAIVQSQSPNSNLSYEGLVAERAFSDENFLRKWKPIFEPRCYADPAGDHPGPMNELSAPIKVAVIAAVIASMKESSPGTDGLRFTTLRAIPVEVITILFNLLLLRGNSSNIFTSRVTFIKKLEVPGDPLQFRPIAIRNYFVRVFHQVLASRLEASLPNSNVLTGLPKCPQTECDPTHGPRQTREPGDRISEHSKSIRPSLPRGKTRHTPTEGGP</sequence>
<reference evidence="2" key="1">
    <citation type="submission" date="2021-01" db="EMBL/GenBank/DDBJ databases">
        <authorList>
            <person name="Li R."/>
            <person name="Bekaert M."/>
        </authorList>
    </citation>
    <scope>NUCLEOTIDE SEQUENCE</scope>
    <source>
        <strain evidence="2">Farmed</strain>
    </source>
</reference>
<organism evidence="2 3">
    <name type="scientific">Acanthosepion pharaonis</name>
    <name type="common">Pharaoh cuttlefish</name>
    <name type="synonym">Sepia pharaonis</name>
    <dbReference type="NCBI Taxonomy" id="158019"/>
    <lineage>
        <taxon>Eukaryota</taxon>
        <taxon>Metazoa</taxon>
        <taxon>Spiralia</taxon>
        <taxon>Lophotrochozoa</taxon>
        <taxon>Mollusca</taxon>
        <taxon>Cephalopoda</taxon>
        <taxon>Coleoidea</taxon>
        <taxon>Decapodiformes</taxon>
        <taxon>Sepiida</taxon>
        <taxon>Sepiina</taxon>
        <taxon>Sepiidae</taxon>
        <taxon>Acanthosepion</taxon>
    </lineage>
</organism>
<evidence type="ECO:0000256" key="1">
    <source>
        <dbReference type="SAM" id="MobiDB-lite"/>
    </source>
</evidence>